<reference evidence="1" key="1">
    <citation type="submission" date="2022-10" db="EMBL/GenBank/DDBJ databases">
        <title>Complete genome sequence resource for Xanthomonas hortorum isolated from Greek Oregano.</title>
        <authorList>
            <person name="Gonzalez-Tobon J."/>
            <person name="Helmann T.C."/>
            <person name="Daughtrey M."/>
            <person name="Stodghill P.V."/>
            <person name="Filiatrault M.J."/>
        </authorList>
    </citation>
    <scope>NUCLEOTIDE SEQUENCE</scope>
    <source>
        <strain evidence="1">Oregano 108</strain>
    </source>
</reference>
<gene>
    <name evidence="1" type="ORF">OEG85_03930</name>
</gene>
<protein>
    <submittedName>
        <fullName evidence="1">Uncharacterized protein</fullName>
    </submittedName>
</protein>
<dbReference type="AlphaFoldDB" id="A0AA47ETM1"/>
<name>A0AA47ETM1_9XANT</name>
<organism evidence="1 2">
    <name type="scientific">Xanthomonas hortorum</name>
    <dbReference type="NCBI Taxonomy" id="56454"/>
    <lineage>
        <taxon>Bacteria</taxon>
        <taxon>Pseudomonadati</taxon>
        <taxon>Pseudomonadota</taxon>
        <taxon>Gammaproteobacteria</taxon>
        <taxon>Lysobacterales</taxon>
        <taxon>Lysobacteraceae</taxon>
        <taxon>Xanthomonas</taxon>
    </lineage>
</organism>
<dbReference type="RefSeq" id="WP_161556239.1">
    <property type="nucleotide sequence ID" value="NZ_CP107241.1"/>
</dbReference>
<dbReference type="EMBL" id="CP107241">
    <property type="protein sequence ID" value="WAH65138.1"/>
    <property type="molecule type" value="Genomic_DNA"/>
</dbReference>
<sequence>MTRTLPSVPVTVIDAIASVSTPAMQPIALPGTSLAVVLRDSVVRHP</sequence>
<accession>A0AA47ETM1</accession>
<dbReference type="Proteomes" id="UP001164737">
    <property type="component" value="Chromosome"/>
</dbReference>
<proteinExistence type="predicted"/>
<evidence type="ECO:0000313" key="2">
    <source>
        <dbReference type="Proteomes" id="UP001164737"/>
    </source>
</evidence>
<evidence type="ECO:0000313" key="1">
    <source>
        <dbReference type="EMBL" id="WAH65138.1"/>
    </source>
</evidence>